<accession>A0AAX2DEY2</accession>
<name>A0AAX2DEY2_9PSED</name>
<proteinExistence type="predicted"/>
<protein>
    <submittedName>
        <fullName evidence="1">Uncharacterized protein</fullName>
    </submittedName>
</protein>
<keyword evidence="2" id="KW-1185">Reference proteome</keyword>
<dbReference type="RefSeq" id="WP_047703375.1">
    <property type="nucleotide sequence ID" value="NZ_CP046874.1"/>
</dbReference>
<reference evidence="1 2" key="1">
    <citation type="submission" date="2016-10" db="EMBL/GenBank/DDBJ databases">
        <authorList>
            <person name="Varghese N."/>
            <person name="Submissions S."/>
        </authorList>
    </citation>
    <scope>NUCLEOTIDE SEQUENCE [LARGE SCALE GENOMIC DNA]</scope>
    <source>
        <strain evidence="1 2">DSM 16733</strain>
    </source>
</reference>
<dbReference type="GeneID" id="76213974"/>
<dbReference type="EMBL" id="LT629790">
    <property type="protein sequence ID" value="SDU64232.1"/>
    <property type="molecule type" value="Genomic_DNA"/>
</dbReference>
<organism evidence="1 2">
    <name type="scientific">Pseudomonas mediterranea</name>
    <dbReference type="NCBI Taxonomy" id="183795"/>
    <lineage>
        <taxon>Bacteria</taxon>
        <taxon>Pseudomonadati</taxon>
        <taxon>Pseudomonadota</taxon>
        <taxon>Gammaproteobacteria</taxon>
        <taxon>Pseudomonadales</taxon>
        <taxon>Pseudomonadaceae</taxon>
        <taxon>Pseudomonas</taxon>
    </lineage>
</organism>
<evidence type="ECO:0000313" key="2">
    <source>
        <dbReference type="Proteomes" id="UP000183772"/>
    </source>
</evidence>
<gene>
    <name evidence="1" type="ORF">SAMN05216476_3911</name>
</gene>
<dbReference type="Proteomes" id="UP000183772">
    <property type="component" value="Chromosome I"/>
</dbReference>
<dbReference type="AlphaFoldDB" id="A0AAX2DEY2"/>
<evidence type="ECO:0000313" key="1">
    <source>
        <dbReference type="EMBL" id="SDU64232.1"/>
    </source>
</evidence>
<sequence>MLIACLGWGSLVWKPDALRLASEWFMDGPQLPIEFSRVGDGGELATVVCANAPPCKVLWAVMAVETLDDACESLRKREQIPADRRDGIGIFSARDSSIGVIAQWASVRQLDAVIWTALPPRFQEVEGRIPSADNAVSYLDSLTGDARDHARDYIRRVPEQIDTPYRREFIKRLGWR</sequence>